<dbReference type="AlphaFoldDB" id="A0A1E4SZQ6"/>
<evidence type="ECO:0000256" key="3">
    <source>
        <dbReference type="ARBA" id="ARBA00022989"/>
    </source>
</evidence>
<evidence type="ECO:0000313" key="6">
    <source>
        <dbReference type="EMBL" id="ODV84996.1"/>
    </source>
</evidence>
<evidence type="ECO:0000256" key="2">
    <source>
        <dbReference type="ARBA" id="ARBA00022692"/>
    </source>
</evidence>
<evidence type="ECO:0000313" key="7">
    <source>
        <dbReference type="Proteomes" id="UP000094801"/>
    </source>
</evidence>
<proteinExistence type="inferred from homology"/>
<comment type="function">
    <text evidence="5">Probably involved in the biogenesis of the COX complex.</text>
</comment>
<keyword evidence="2 5" id="KW-0812">Transmembrane</keyword>
<reference evidence="7" key="1">
    <citation type="submission" date="2016-04" db="EMBL/GenBank/DDBJ databases">
        <title>Comparative genomics of biotechnologically important yeasts.</title>
        <authorList>
            <consortium name="DOE Joint Genome Institute"/>
            <person name="Riley R."/>
            <person name="Haridas S."/>
            <person name="Wolfe K.H."/>
            <person name="Lopes M.R."/>
            <person name="Hittinger C.T."/>
            <person name="Goker M."/>
            <person name="Salamov A."/>
            <person name="Wisecaver J."/>
            <person name="Long T.M."/>
            <person name="Aerts A.L."/>
            <person name="Barry K."/>
            <person name="Choi C."/>
            <person name="Clum A."/>
            <person name="Coughlan A.Y."/>
            <person name="Deshpande S."/>
            <person name="Douglass A.P."/>
            <person name="Hanson S.J."/>
            <person name="Klenk H.-P."/>
            <person name="Labutti K."/>
            <person name="Lapidus A."/>
            <person name="Lindquist E."/>
            <person name="Lipzen A."/>
            <person name="Meier-Kolthoff J.P."/>
            <person name="Ohm R.A."/>
            <person name="Otillar R.P."/>
            <person name="Pangilinan J."/>
            <person name="Peng Y."/>
            <person name="Rokas A."/>
            <person name="Rosa C.A."/>
            <person name="Scheuner C."/>
            <person name="Sibirny A.A."/>
            <person name="Slot J.C."/>
            <person name="Stielow J.B."/>
            <person name="Sun H."/>
            <person name="Kurtzman C.P."/>
            <person name="Blackwell M."/>
            <person name="Grigoriev I.V."/>
            <person name="Jeffries T.W."/>
        </authorList>
    </citation>
    <scope>NUCLEOTIDE SEQUENCE [LARGE SCALE GENOMIC DNA]</scope>
    <source>
        <strain evidence="7">NRRL YB-2248</strain>
    </source>
</reference>
<accession>A0A1E4SZQ6</accession>
<dbReference type="PANTHER" id="PTHR23427">
    <property type="entry name" value="SURFEIT LOCUS PROTEIN"/>
    <property type="match status" value="1"/>
</dbReference>
<keyword evidence="5" id="KW-0999">Mitochondrion inner membrane</keyword>
<dbReference type="GO" id="GO:0005743">
    <property type="term" value="C:mitochondrial inner membrane"/>
    <property type="evidence" value="ECO:0007669"/>
    <property type="project" value="UniProtKB-SubCell"/>
</dbReference>
<feature type="transmembrane region" description="Helical" evidence="5">
    <location>
        <begin position="309"/>
        <end position="328"/>
    </location>
</feature>
<comment type="similarity">
    <text evidence="5">Belongs to the SURF1 family.</text>
</comment>
<comment type="subcellular location">
    <subcellularLocation>
        <location evidence="1">Membrane</location>
    </subcellularLocation>
    <subcellularLocation>
        <location evidence="5">Mitochondrion inner membrane</location>
        <topology evidence="5">Multi-pass membrane protein</topology>
    </subcellularLocation>
</comment>
<dbReference type="OrthoDB" id="10040024at2759"/>
<keyword evidence="4 5" id="KW-0472">Membrane</keyword>
<gene>
    <name evidence="6" type="ORF">CANARDRAFT_28726</name>
</gene>
<dbReference type="STRING" id="983967.A0A1E4SZQ6"/>
<dbReference type="GO" id="GO:0033617">
    <property type="term" value="P:mitochondrial respiratory chain complex IV assembly"/>
    <property type="evidence" value="ECO:0007669"/>
    <property type="project" value="TreeGrafter"/>
</dbReference>
<dbReference type="PROSITE" id="PS50895">
    <property type="entry name" value="SURF1"/>
    <property type="match status" value="1"/>
</dbReference>
<dbReference type="EMBL" id="KV453854">
    <property type="protein sequence ID" value="ODV84996.1"/>
    <property type="molecule type" value="Genomic_DNA"/>
</dbReference>
<dbReference type="InterPro" id="IPR045214">
    <property type="entry name" value="Surf1/Surf4"/>
</dbReference>
<dbReference type="Proteomes" id="UP000094801">
    <property type="component" value="Unassembled WGS sequence"/>
</dbReference>
<protein>
    <recommendedName>
        <fullName evidence="5">SURF1-like protein</fullName>
    </recommendedName>
</protein>
<evidence type="ECO:0000256" key="5">
    <source>
        <dbReference type="RuleBase" id="RU363076"/>
    </source>
</evidence>
<organism evidence="6 7">
    <name type="scientific">[Candida] arabinofermentans NRRL YB-2248</name>
    <dbReference type="NCBI Taxonomy" id="983967"/>
    <lineage>
        <taxon>Eukaryota</taxon>
        <taxon>Fungi</taxon>
        <taxon>Dikarya</taxon>
        <taxon>Ascomycota</taxon>
        <taxon>Saccharomycotina</taxon>
        <taxon>Pichiomycetes</taxon>
        <taxon>Pichiales</taxon>
        <taxon>Pichiaceae</taxon>
        <taxon>Ogataea</taxon>
        <taxon>Ogataea/Candida clade</taxon>
    </lineage>
</organism>
<evidence type="ECO:0000256" key="4">
    <source>
        <dbReference type="ARBA" id="ARBA00023136"/>
    </source>
</evidence>
<keyword evidence="3 5" id="KW-1133">Transmembrane helix</keyword>
<dbReference type="PANTHER" id="PTHR23427:SF2">
    <property type="entry name" value="SURFEIT LOCUS PROTEIN 1"/>
    <property type="match status" value="1"/>
</dbReference>
<evidence type="ECO:0000256" key="1">
    <source>
        <dbReference type="ARBA" id="ARBA00004370"/>
    </source>
</evidence>
<keyword evidence="7" id="KW-1185">Reference proteome</keyword>
<dbReference type="CDD" id="cd06662">
    <property type="entry name" value="SURF1"/>
    <property type="match status" value="1"/>
</dbReference>
<dbReference type="InterPro" id="IPR002994">
    <property type="entry name" value="Surf1/Shy1"/>
</dbReference>
<name>A0A1E4SZQ6_9ASCO</name>
<dbReference type="Pfam" id="PF02104">
    <property type="entry name" value="SURF1"/>
    <property type="match status" value="1"/>
</dbReference>
<sequence>MFKPRFKLLSGLRFKSRSYATVKTHNIDWDPMKSTKQLTYNVTTDSSKTSRGIVLTLLCLTPIVTFGLGCWQLKRLKWKNQLIASCEDRLTYPAVPLPTNVKPEDIPNLEYRKVLITGHFDYSREIFLGPRLKDDQKGYILLCPFVQSNGSGDILIDRGWILDKKIVPESRNLQHLSCPSGEITIEVLLRVPPTKGMFHFDHEENSRLFHYMDLKAMSEQVGTQEIYAQVIEDFRDRPDWRRDDDDDTTPQNDDVKPWWKKLWGKKDEDTKQKAVIDDTQEFNPLQFINAGVPLGKYPKIDYKNNHMNYLVTWFGLSFASAILLFMTLKKGSGGSAQAEKLKHASKYLG</sequence>
<feature type="transmembrane region" description="Helical" evidence="5">
    <location>
        <begin position="52"/>
        <end position="71"/>
    </location>
</feature>
<keyword evidence="5" id="KW-0496">Mitochondrion</keyword>